<evidence type="ECO:0008006" key="3">
    <source>
        <dbReference type="Google" id="ProtNLM"/>
    </source>
</evidence>
<sequence>MSEPWERKGVVETYTGGGFDLYAPDPTDVQLEDIAAGLAHTCRFGGHCRDFYSVAHHSLHVSSELSDATPRLQLLGLLHDAGEAYLGDIPRPLKVEHDVFERIESEILDAVWTSLDIAPPTEEEWEQVMAADDRLLAYEATHLLRGGEWADNPPDRTYELQSNHTNEIREQYTSRADSLLDLV</sequence>
<name>A0ABD6APD9_9EURY</name>
<reference evidence="1 2" key="1">
    <citation type="journal article" date="2019" name="Int. J. Syst. Evol. Microbiol.">
        <title>The Global Catalogue of Microorganisms (GCM) 10K type strain sequencing project: providing services to taxonomists for standard genome sequencing and annotation.</title>
        <authorList>
            <consortium name="The Broad Institute Genomics Platform"/>
            <consortium name="The Broad Institute Genome Sequencing Center for Infectious Disease"/>
            <person name="Wu L."/>
            <person name="Ma J."/>
        </authorList>
    </citation>
    <scope>NUCLEOTIDE SEQUENCE [LARGE SCALE GENOMIC DNA]</scope>
    <source>
        <strain evidence="1 2">CGMCC 1.12554</strain>
    </source>
</reference>
<accession>A0ABD6APD9</accession>
<organism evidence="1 2">
    <name type="scientific">Halorubrum rutilum</name>
    <dbReference type="NCBI Taxonomy" id="1364933"/>
    <lineage>
        <taxon>Archaea</taxon>
        <taxon>Methanobacteriati</taxon>
        <taxon>Methanobacteriota</taxon>
        <taxon>Stenosarchaea group</taxon>
        <taxon>Halobacteria</taxon>
        <taxon>Halobacteriales</taxon>
        <taxon>Haloferacaceae</taxon>
        <taxon>Halorubrum</taxon>
    </lineage>
</organism>
<evidence type="ECO:0000313" key="1">
    <source>
        <dbReference type="EMBL" id="MFC7325914.1"/>
    </source>
</evidence>
<dbReference type="SUPFAM" id="SSF109604">
    <property type="entry name" value="HD-domain/PDEase-like"/>
    <property type="match status" value="1"/>
</dbReference>
<protein>
    <recommendedName>
        <fullName evidence="3">Phosphohydrolase</fullName>
    </recommendedName>
</protein>
<evidence type="ECO:0000313" key="2">
    <source>
        <dbReference type="Proteomes" id="UP001596545"/>
    </source>
</evidence>
<dbReference type="Gene3D" id="1.10.3210.10">
    <property type="entry name" value="Hypothetical protein af1432"/>
    <property type="match status" value="1"/>
</dbReference>
<dbReference type="EMBL" id="JBHTBL010000019">
    <property type="protein sequence ID" value="MFC7325914.1"/>
    <property type="molecule type" value="Genomic_DNA"/>
</dbReference>
<dbReference type="RefSeq" id="WP_256409652.1">
    <property type="nucleotide sequence ID" value="NZ_JANHDN010000006.1"/>
</dbReference>
<dbReference type="AlphaFoldDB" id="A0ABD6APD9"/>
<gene>
    <name evidence="1" type="ORF">ACFQMF_15205</name>
</gene>
<proteinExistence type="predicted"/>
<keyword evidence="2" id="KW-1185">Reference proteome</keyword>
<comment type="caution">
    <text evidence="1">The sequence shown here is derived from an EMBL/GenBank/DDBJ whole genome shotgun (WGS) entry which is preliminary data.</text>
</comment>
<dbReference type="Proteomes" id="UP001596545">
    <property type="component" value="Unassembled WGS sequence"/>
</dbReference>